<evidence type="ECO:0000313" key="2">
    <source>
        <dbReference type="Proteomes" id="UP000299102"/>
    </source>
</evidence>
<proteinExistence type="predicted"/>
<dbReference type="OrthoDB" id="10262769at2759"/>
<sequence length="75" mass="8405">MKRLMDVSEVREICKDRTVWNSSLCLPFWEIGFGRAQPGAQLSGDACRELSSTNPLHRSREMMAQVARKGVTAPP</sequence>
<protein>
    <submittedName>
        <fullName evidence="1">Uncharacterized protein</fullName>
    </submittedName>
</protein>
<dbReference type="EMBL" id="BGZK01000225">
    <property type="protein sequence ID" value="GBP29843.1"/>
    <property type="molecule type" value="Genomic_DNA"/>
</dbReference>
<gene>
    <name evidence="1" type="ORF">EVAR_20172_1</name>
</gene>
<dbReference type="Proteomes" id="UP000299102">
    <property type="component" value="Unassembled WGS sequence"/>
</dbReference>
<accession>A0A4C1UTN0</accession>
<dbReference type="AlphaFoldDB" id="A0A4C1UTN0"/>
<keyword evidence="2" id="KW-1185">Reference proteome</keyword>
<reference evidence="1 2" key="1">
    <citation type="journal article" date="2019" name="Commun. Biol.">
        <title>The bagworm genome reveals a unique fibroin gene that provides high tensile strength.</title>
        <authorList>
            <person name="Kono N."/>
            <person name="Nakamura H."/>
            <person name="Ohtoshi R."/>
            <person name="Tomita M."/>
            <person name="Numata K."/>
            <person name="Arakawa K."/>
        </authorList>
    </citation>
    <scope>NUCLEOTIDE SEQUENCE [LARGE SCALE GENOMIC DNA]</scope>
</reference>
<evidence type="ECO:0000313" key="1">
    <source>
        <dbReference type="EMBL" id="GBP29843.1"/>
    </source>
</evidence>
<name>A0A4C1UTN0_EUMVA</name>
<organism evidence="1 2">
    <name type="scientific">Eumeta variegata</name>
    <name type="common">Bagworm moth</name>
    <name type="synonym">Eumeta japonica</name>
    <dbReference type="NCBI Taxonomy" id="151549"/>
    <lineage>
        <taxon>Eukaryota</taxon>
        <taxon>Metazoa</taxon>
        <taxon>Ecdysozoa</taxon>
        <taxon>Arthropoda</taxon>
        <taxon>Hexapoda</taxon>
        <taxon>Insecta</taxon>
        <taxon>Pterygota</taxon>
        <taxon>Neoptera</taxon>
        <taxon>Endopterygota</taxon>
        <taxon>Lepidoptera</taxon>
        <taxon>Glossata</taxon>
        <taxon>Ditrysia</taxon>
        <taxon>Tineoidea</taxon>
        <taxon>Psychidae</taxon>
        <taxon>Oiketicinae</taxon>
        <taxon>Eumeta</taxon>
    </lineage>
</organism>
<comment type="caution">
    <text evidence="1">The sequence shown here is derived from an EMBL/GenBank/DDBJ whole genome shotgun (WGS) entry which is preliminary data.</text>
</comment>